<keyword evidence="2" id="KW-1185">Reference proteome</keyword>
<dbReference type="RefSeq" id="WP_213543575.1">
    <property type="nucleotide sequence ID" value="NZ_AP023420.1"/>
</dbReference>
<accession>A0A810QB55</accession>
<name>A0A810QB55_9FIRM</name>
<organism evidence="1 2">
    <name type="scientific">Pusillibacter faecalis</name>
    <dbReference type="NCBI Taxonomy" id="2714358"/>
    <lineage>
        <taxon>Bacteria</taxon>
        <taxon>Bacillati</taxon>
        <taxon>Bacillota</taxon>
        <taxon>Clostridia</taxon>
        <taxon>Eubacteriales</taxon>
        <taxon>Oscillospiraceae</taxon>
        <taxon>Pusillibacter</taxon>
    </lineage>
</organism>
<dbReference type="Proteomes" id="UP000679848">
    <property type="component" value="Chromosome"/>
</dbReference>
<evidence type="ECO:0000313" key="1">
    <source>
        <dbReference type="EMBL" id="BCK85500.1"/>
    </source>
</evidence>
<gene>
    <name evidence="1" type="ORF">MM59RIKEN_28190</name>
</gene>
<evidence type="ECO:0000313" key="2">
    <source>
        <dbReference type="Proteomes" id="UP000679848"/>
    </source>
</evidence>
<proteinExistence type="predicted"/>
<dbReference type="AlphaFoldDB" id="A0A810QB55"/>
<protein>
    <submittedName>
        <fullName evidence="1">Uncharacterized protein</fullName>
    </submittedName>
</protein>
<dbReference type="KEGG" id="pfaa:MM59RIKEN_28190"/>
<reference evidence="1" key="1">
    <citation type="submission" date="2020-09" db="EMBL/GenBank/DDBJ databases">
        <title>New species isolated from human feces.</title>
        <authorList>
            <person name="Kitahara M."/>
            <person name="Shigeno Y."/>
            <person name="Shime M."/>
            <person name="Matsumoto Y."/>
            <person name="Nakamura S."/>
            <person name="Motooka D."/>
            <person name="Fukuoka S."/>
            <person name="Nishikawa H."/>
            <person name="Benno Y."/>
        </authorList>
    </citation>
    <scope>NUCLEOTIDE SEQUENCE</scope>
    <source>
        <strain evidence="1">MM59</strain>
    </source>
</reference>
<sequence>MIGAVKMELAVIAGKCNHVIVIGDDAAYDALPVKIQTAATASRPLLFWTMSMLST</sequence>
<dbReference type="EMBL" id="AP023420">
    <property type="protein sequence ID" value="BCK85500.1"/>
    <property type="molecule type" value="Genomic_DNA"/>
</dbReference>